<accession>A0A9Q3CKF9</accession>
<dbReference type="Proteomes" id="UP000765509">
    <property type="component" value="Unassembled WGS sequence"/>
</dbReference>
<gene>
    <name evidence="2" type="ORF">O181_024370</name>
</gene>
<feature type="region of interest" description="Disordered" evidence="1">
    <location>
        <begin position="1"/>
        <end position="20"/>
    </location>
</feature>
<comment type="caution">
    <text evidence="2">The sequence shown here is derived from an EMBL/GenBank/DDBJ whole genome shotgun (WGS) entry which is preliminary data.</text>
</comment>
<keyword evidence="3" id="KW-1185">Reference proteome</keyword>
<name>A0A9Q3CKF9_9BASI</name>
<proteinExistence type="predicted"/>
<dbReference type="EMBL" id="AVOT02007782">
    <property type="protein sequence ID" value="MBW0484655.1"/>
    <property type="molecule type" value="Genomic_DNA"/>
</dbReference>
<dbReference type="AlphaFoldDB" id="A0A9Q3CKF9"/>
<sequence length="206" mass="24008">MEETTTIPRTFRQEGSQSQFSRLMASSTPLNSQRPNTLPKRVNIHAKALSSLQQEIPRNSTPIVKIRPKDYNLWLNGKEVERFIKQVETIAEIEGGSGRDISDILWTKDQEIGYHIEGIPRYETGECEQLRLDMKRIWGKISPERRYQLSSITQLSTNIQKGGGIRNMTQYKKFIRQYETIINYLKRYQHIQGDINHNQEILDSLS</sequence>
<evidence type="ECO:0000313" key="3">
    <source>
        <dbReference type="Proteomes" id="UP000765509"/>
    </source>
</evidence>
<dbReference type="OrthoDB" id="2152029at2759"/>
<organism evidence="2 3">
    <name type="scientific">Austropuccinia psidii MF-1</name>
    <dbReference type="NCBI Taxonomy" id="1389203"/>
    <lineage>
        <taxon>Eukaryota</taxon>
        <taxon>Fungi</taxon>
        <taxon>Dikarya</taxon>
        <taxon>Basidiomycota</taxon>
        <taxon>Pucciniomycotina</taxon>
        <taxon>Pucciniomycetes</taxon>
        <taxon>Pucciniales</taxon>
        <taxon>Sphaerophragmiaceae</taxon>
        <taxon>Austropuccinia</taxon>
    </lineage>
</organism>
<evidence type="ECO:0000256" key="1">
    <source>
        <dbReference type="SAM" id="MobiDB-lite"/>
    </source>
</evidence>
<evidence type="ECO:0000313" key="2">
    <source>
        <dbReference type="EMBL" id="MBW0484655.1"/>
    </source>
</evidence>
<protein>
    <submittedName>
        <fullName evidence="2">Uncharacterized protein</fullName>
    </submittedName>
</protein>
<reference evidence="2" key="1">
    <citation type="submission" date="2021-03" db="EMBL/GenBank/DDBJ databases">
        <title>Draft genome sequence of rust myrtle Austropuccinia psidii MF-1, a brazilian biotype.</title>
        <authorList>
            <person name="Quecine M.C."/>
            <person name="Pachon D.M.R."/>
            <person name="Bonatelli M.L."/>
            <person name="Correr F.H."/>
            <person name="Franceschini L.M."/>
            <person name="Leite T.F."/>
            <person name="Margarido G.R.A."/>
            <person name="Almeida C.A."/>
            <person name="Ferrarezi J.A."/>
            <person name="Labate C.A."/>
        </authorList>
    </citation>
    <scope>NUCLEOTIDE SEQUENCE</scope>
    <source>
        <strain evidence="2">MF-1</strain>
    </source>
</reference>